<dbReference type="VEuPathDB" id="TriTrypDB:LPMP_262290"/>
<evidence type="ECO:0000256" key="5">
    <source>
        <dbReference type="SAM" id="MobiDB-lite"/>
    </source>
</evidence>
<sequence length="735" mass="78657">MPSRVTIRCLAAYTNDVEESGGGLVPLFVGREDGTVERYDAIQDAELGIPTVSFYAHRNAVTAIVALSPAELYTCSLDGTVKQWMLEEVEGASSLPSTGGLRARAVLVKSSAFPFAVCTMVQDGNDGVAAGQQRLFLGGVNGSLTLMDGDRRSTWPAHNGGALTTIAVDWNNSGSVITGGTDGLIYVWDMESGRPVCELRGHTGAITSLFVVPVPSSIPVVRSKRAPADPALFGSSTALPPASETKDVLVYADADEDGGSASCLVSCSEDSTLKVWLLPDLQEAAAEADLMEREQQQQQRHNSEDGASPQRRSVCISFQDIEPAKLVAEEVSEETVGVAPSSESSTDGAAVIAAATNASGEDVATDAATSPTATTREPESQVYNAKLHFLQQQAAGTAWKSALKAPERRTVPFHSALGTVELPHRPFSCSGASPGMSDGGGSASSLAFIGAAQGYVYGLKDRLLVKEVCQHTAHNFQKVQKAVRSVQRTLKDGVKVYTRAAAAAMKAMEAKELKAAAKACQVQRAKERAAKKKEVEERRAARRAAAAAAAEDRSDKEDYEEEEEEEELEELEEEVEEDEVEEDEEPNMEETEKLGYTSEAADGEENGVEGMALTFTRDNLAPRRPASWKKLTEEQRAALEAFFAAQEKKRDEQITALRKSVEAHLTQLQPLTKTPYHRSREQFSNLPYTTMGCVRGGSAVVSLAPASLVPGCDKVYVTQANSIAAVAVQFGVTNL</sequence>
<gene>
    <name evidence="6" type="ORF">LPMP_262290</name>
</gene>
<dbReference type="InterPro" id="IPR001680">
    <property type="entry name" value="WD40_rpt"/>
</dbReference>
<proteinExistence type="predicted"/>
<feature type="repeat" description="WD" evidence="4">
    <location>
        <begin position="176"/>
        <end position="198"/>
    </location>
</feature>
<dbReference type="InterPro" id="IPR036322">
    <property type="entry name" value="WD40_repeat_dom_sf"/>
</dbReference>
<reference evidence="6 7" key="1">
    <citation type="journal article" date="2015" name="Sci. Rep.">
        <title>The genome of Leishmania panamensis: insights into genomics of the L. (Viannia) subgenus.</title>
        <authorList>
            <person name="Llanes A."/>
            <person name="Restrepo C.M."/>
            <person name="Vecchio G.D."/>
            <person name="Anguizola F.J."/>
            <person name="Lleonart R."/>
        </authorList>
    </citation>
    <scope>NUCLEOTIDE SEQUENCE [LARGE SCALE GENOMIC DNA]</scope>
    <source>
        <strain evidence="6 7">MHOM/PA/94/PSC-1</strain>
    </source>
</reference>
<feature type="compositionally biased region" description="Acidic residues" evidence="5">
    <location>
        <begin position="557"/>
        <end position="589"/>
    </location>
</feature>
<keyword evidence="7" id="KW-1185">Reference proteome</keyword>
<feature type="region of interest" description="Disordered" evidence="5">
    <location>
        <begin position="290"/>
        <end position="311"/>
    </location>
</feature>
<feature type="region of interest" description="Disordered" evidence="5">
    <location>
        <begin position="528"/>
        <end position="605"/>
    </location>
</feature>
<evidence type="ECO:0000313" key="6">
    <source>
        <dbReference type="EMBL" id="AIN99342.1"/>
    </source>
</evidence>
<organism evidence="6 7">
    <name type="scientific">Leishmania panamensis</name>
    <dbReference type="NCBI Taxonomy" id="5679"/>
    <lineage>
        <taxon>Eukaryota</taxon>
        <taxon>Discoba</taxon>
        <taxon>Euglenozoa</taxon>
        <taxon>Kinetoplastea</taxon>
        <taxon>Metakinetoplastina</taxon>
        <taxon>Trypanosomatida</taxon>
        <taxon>Trypanosomatidae</taxon>
        <taxon>Leishmaniinae</taxon>
        <taxon>Leishmania</taxon>
        <taxon>Leishmania guyanensis species complex</taxon>
    </lineage>
</organism>
<dbReference type="GO" id="GO:0005840">
    <property type="term" value="C:ribosome"/>
    <property type="evidence" value="ECO:0007669"/>
    <property type="project" value="UniProtKB-KW"/>
</dbReference>
<dbReference type="PROSITE" id="PS00678">
    <property type="entry name" value="WD_REPEATS_1"/>
    <property type="match status" value="1"/>
</dbReference>
<protein>
    <submittedName>
        <fullName evidence="6">Uncharacterized protein</fullName>
    </submittedName>
</protein>
<evidence type="ECO:0000313" key="7">
    <source>
        <dbReference type="Proteomes" id="UP000063063"/>
    </source>
</evidence>
<dbReference type="InterPro" id="IPR019775">
    <property type="entry name" value="WD40_repeat_CS"/>
</dbReference>
<evidence type="ECO:0000256" key="3">
    <source>
        <dbReference type="ARBA" id="ARBA00022980"/>
    </source>
</evidence>
<feature type="compositionally biased region" description="Basic and acidic residues" evidence="5">
    <location>
        <begin position="528"/>
        <end position="539"/>
    </location>
</feature>
<dbReference type="SUPFAM" id="SSF50978">
    <property type="entry name" value="WD40 repeat-like"/>
    <property type="match status" value="1"/>
</dbReference>
<evidence type="ECO:0000256" key="1">
    <source>
        <dbReference type="ARBA" id="ARBA00022574"/>
    </source>
</evidence>
<keyword evidence="3" id="KW-0687">Ribonucleoprotein</keyword>
<dbReference type="KEGG" id="lpan:LPMP_262290"/>
<dbReference type="InterPro" id="IPR015943">
    <property type="entry name" value="WD40/YVTN_repeat-like_dom_sf"/>
</dbReference>
<dbReference type="SMART" id="SM00320">
    <property type="entry name" value="WD40"/>
    <property type="match status" value="3"/>
</dbReference>
<dbReference type="PANTHER" id="PTHR44019:SF8">
    <property type="entry name" value="POC1 CENTRIOLAR PROTEIN HOMOLOG"/>
    <property type="match status" value="1"/>
</dbReference>
<accession>A0A088RT69</accession>
<dbReference type="GeneID" id="22576132"/>
<dbReference type="VEuPathDB" id="TriTrypDB:LPAL13_260027700"/>
<evidence type="ECO:0000256" key="4">
    <source>
        <dbReference type="PROSITE-ProRule" id="PRU00221"/>
    </source>
</evidence>
<name>A0A088RT69_LEIPA</name>
<dbReference type="InterPro" id="IPR050505">
    <property type="entry name" value="WDR55/POC1"/>
</dbReference>
<dbReference type="RefSeq" id="XP_010700049.1">
    <property type="nucleotide sequence ID" value="XM_010701747.1"/>
</dbReference>
<dbReference type="Proteomes" id="UP000063063">
    <property type="component" value="Chromosome 26"/>
</dbReference>
<dbReference type="Gene3D" id="2.130.10.10">
    <property type="entry name" value="YVTN repeat-like/Quinoprotein amine dehydrogenase"/>
    <property type="match status" value="2"/>
</dbReference>
<dbReference type="PANTHER" id="PTHR44019">
    <property type="entry name" value="WD REPEAT-CONTAINING PROTEIN 55"/>
    <property type="match status" value="1"/>
</dbReference>
<keyword evidence="1 4" id="KW-0853">WD repeat</keyword>
<evidence type="ECO:0000256" key="2">
    <source>
        <dbReference type="ARBA" id="ARBA00022737"/>
    </source>
</evidence>
<dbReference type="OrthoDB" id="1068471at2759"/>
<dbReference type="EMBL" id="CP009395">
    <property type="protein sequence ID" value="AIN99342.1"/>
    <property type="molecule type" value="Genomic_DNA"/>
</dbReference>
<dbReference type="PROSITE" id="PS50082">
    <property type="entry name" value="WD_REPEATS_2"/>
    <property type="match status" value="1"/>
</dbReference>
<dbReference type="eggNOG" id="ENOG502SHT2">
    <property type="taxonomic scope" value="Eukaryota"/>
</dbReference>
<keyword evidence="2" id="KW-0677">Repeat</keyword>
<keyword evidence="3" id="KW-0689">Ribosomal protein</keyword>
<dbReference type="Pfam" id="PF00400">
    <property type="entry name" value="WD40"/>
    <property type="match status" value="2"/>
</dbReference>
<dbReference type="AlphaFoldDB" id="A0A088RT69"/>